<name>A0A4U9HBP7_SERRU</name>
<keyword evidence="1" id="KW-1133">Transmembrane helix</keyword>
<keyword evidence="1" id="KW-0472">Membrane</keyword>
<dbReference type="EMBL" id="LR590463">
    <property type="protein sequence ID" value="VTP61188.1"/>
    <property type="molecule type" value="Genomic_DNA"/>
</dbReference>
<feature type="transmembrane region" description="Helical" evidence="1">
    <location>
        <begin position="20"/>
        <end position="43"/>
    </location>
</feature>
<gene>
    <name evidence="2" type="ORF">NCTC12971_01697</name>
</gene>
<sequence>MSKKLGMDKSSLSTIEKVHIVFQVFLQVLATSAAIAVGIWGYYSAVYVNKEKEVTEYTLKELEQKTKQVPHIQAKINSTVQPIGNGLNLLQVKVILSNLGNKESKIFLDDEALTLVPVSFSKGNPLYQQPISLSTGRYTGTSHRLVLPFINIGSGESYELTFVHSLKESGTFLIHFLALNGISPQGTESFDSEASLYKYSVGADNYIVIN</sequence>
<proteinExistence type="predicted"/>
<keyword evidence="1" id="KW-0812">Transmembrane</keyword>
<evidence type="ECO:0000313" key="2">
    <source>
        <dbReference type="EMBL" id="VTP61188.1"/>
    </source>
</evidence>
<organism evidence="2 3">
    <name type="scientific">Serratia rubidaea</name>
    <name type="common">Serratia marinorubra</name>
    <dbReference type="NCBI Taxonomy" id="61652"/>
    <lineage>
        <taxon>Bacteria</taxon>
        <taxon>Pseudomonadati</taxon>
        <taxon>Pseudomonadota</taxon>
        <taxon>Gammaproteobacteria</taxon>
        <taxon>Enterobacterales</taxon>
        <taxon>Yersiniaceae</taxon>
        <taxon>Serratia</taxon>
    </lineage>
</organism>
<reference evidence="2 3" key="1">
    <citation type="submission" date="2019-05" db="EMBL/GenBank/DDBJ databases">
        <authorList>
            <consortium name="Pathogen Informatics"/>
        </authorList>
    </citation>
    <scope>NUCLEOTIDE SEQUENCE [LARGE SCALE GENOMIC DNA]</scope>
    <source>
        <strain evidence="2 3">NCTC12971</strain>
    </source>
</reference>
<dbReference type="Proteomes" id="UP000307968">
    <property type="component" value="Chromosome"/>
</dbReference>
<dbReference type="AlphaFoldDB" id="A0A4U9HBP7"/>
<accession>A0A4U9HBP7</accession>
<protein>
    <submittedName>
        <fullName evidence="2">Uncharacterized protein</fullName>
    </submittedName>
</protein>
<evidence type="ECO:0000313" key="3">
    <source>
        <dbReference type="Proteomes" id="UP000307968"/>
    </source>
</evidence>
<evidence type="ECO:0000256" key="1">
    <source>
        <dbReference type="SAM" id="Phobius"/>
    </source>
</evidence>